<protein>
    <submittedName>
        <fullName evidence="2">Uncharacterized protein</fullName>
    </submittedName>
</protein>
<keyword evidence="3" id="KW-1185">Reference proteome</keyword>
<comment type="caution">
    <text evidence="2">The sequence shown here is derived from an EMBL/GenBank/DDBJ whole genome shotgun (WGS) entry which is preliminary data.</text>
</comment>
<evidence type="ECO:0000313" key="3">
    <source>
        <dbReference type="Proteomes" id="UP000735302"/>
    </source>
</evidence>
<organism evidence="2 3">
    <name type="scientific">Plakobranchus ocellatus</name>
    <dbReference type="NCBI Taxonomy" id="259542"/>
    <lineage>
        <taxon>Eukaryota</taxon>
        <taxon>Metazoa</taxon>
        <taxon>Spiralia</taxon>
        <taxon>Lophotrochozoa</taxon>
        <taxon>Mollusca</taxon>
        <taxon>Gastropoda</taxon>
        <taxon>Heterobranchia</taxon>
        <taxon>Euthyneura</taxon>
        <taxon>Panpulmonata</taxon>
        <taxon>Sacoglossa</taxon>
        <taxon>Placobranchoidea</taxon>
        <taxon>Plakobranchidae</taxon>
        <taxon>Plakobranchus</taxon>
    </lineage>
</organism>
<dbReference type="EMBL" id="BLXT01006160">
    <property type="protein sequence ID" value="GFO29361.1"/>
    <property type="molecule type" value="Genomic_DNA"/>
</dbReference>
<name>A0AAV4C9G3_9GAST</name>
<evidence type="ECO:0000256" key="1">
    <source>
        <dbReference type="SAM" id="MobiDB-lite"/>
    </source>
</evidence>
<feature type="region of interest" description="Disordered" evidence="1">
    <location>
        <begin position="48"/>
        <end position="82"/>
    </location>
</feature>
<dbReference type="AlphaFoldDB" id="A0AAV4C9G3"/>
<feature type="compositionally biased region" description="Polar residues" evidence="1">
    <location>
        <begin position="59"/>
        <end position="79"/>
    </location>
</feature>
<evidence type="ECO:0000313" key="2">
    <source>
        <dbReference type="EMBL" id="GFO29361.1"/>
    </source>
</evidence>
<dbReference type="Proteomes" id="UP000735302">
    <property type="component" value="Unassembled WGS sequence"/>
</dbReference>
<gene>
    <name evidence="2" type="ORF">PoB_005586600</name>
</gene>
<accession>A0AAV4C9G3</accession>
<sequence>MSRLRKITSSEARNLLSDALFDAFDSDSSADESDSVNRFHFDDEFVGEDDASSGDPDFTTHQAIVSSDDISTNHPLNQQTKRKTYKKWCASKTCGSGEPKLARG</sequence>
<reference evidence="2 3" key="1">
    <citation type="journal article" date="2021" name="Elife">
        <title>Chloroplast acquisition without the gene transfer in kleptoplastic sea slugs, Plakobranchus ocellatus.</title>
        <authorList>
            <person name="Maeda T."/>
            <person name="Takahashi S."/>
            <person name="Yoshida T."/>
            <person name="Shimamura S."/>
            <person name="Takaki Y."/>
            <person name="Nagai Y."/>
            <person name="Toyoda A."/>
            <person name="Suzuki Y."/>
            <person name="Arimoto A."/>
            <person name="Ishii H."/>
            <person name="Satoh N."/>
            <person name="Nishiyama T."/>
            <person name="Hasebe M."/>
            <person name="Maruyama T."/>
            <person name="Minagawa J."/>
            <person name="Obokata J."/>
            <person name="Shigenobu S."/>
        </authorList>
    </citation>
    <scope>NUCLEOTIDE SEQUENCE [LARGE SCALE GENOMIC DNA]</scope>
</reference>
<proteinExistence type="predicted"/>